<comment type="caution">
    <text evidence="1">The sequence shown here is derived from an EMBL/GenBank/DDBJ whole genome shotgun (WGS) entry which is preliminary data.</text>
</comment>
<accession>A0A1F6LHF6</accession>
<evidence type="ECO:0000313" key="2">
    <source>
        <dbReference type="Proteomes" id="UP000177067"/>
    </source>
</evidence>
<gene>
    <name evidence="1" type="ORF">A2725_03800</name>
</gene>
<reference evidence="1 2" key="1">
    <citation type="journal article" date="2016" name="Nat. Commun.">
        <title>Thousands of microbial genomes shed light on interconnected biogeochemical processes in an aquifer system.</title>
        <authorList>
            <person name="Anantharaman K."/>
            <person name="Brown C.T."/>
            <person name="Hug L.A."/>
            <person name="Sharon I."/>
            <person name="Castelle C.J."/>
            <person name="Probst A.J."/>
            <person name="Thomas B.C."/>
            <person name="Singh A."/>
            <person name="Wilkins M.J."/>
            <person name="Karaoz U."/>
            <person name="Brodie E.L."/>
            <person name="Williams K.H."/>
            <person name="Hubbard S.S."/>
            <person name="Banfield J.F."/>
        </authorList>
    </citation>
    <scope>NUCLEOTIDE SEQUENCE [LARGE SCALE GENOMIC DNA]</scope>
</reference>
<dbReference type="EMBL" id="MFPS01000008">
    <property type="protein sequence ID" value="OGH58847.1"/>
    <property type="molecule type" value="Genomic_DNA"/>
</dbReference>
<dbReference type="Proteomes" id="UP000177067">
    <property type="component" value="Unassembled WGS sequence"/>
</dbReference>
<proteinExistence type="predicted"/>
<evidence type="ECO:0000313" key="1">
    <source>
        <dbReference type="EMBL" id="OGH58847.1"/>
    </source>
</evidence>
<dbReference type="AlphaFoldDB" id="A0A1F6LHF6"/>
<sequence>MLTFLGLKVGFIARDSDIISLLSLEYNVGKDCIRKLTANEVSGVISTIHILIDYVNDTRSDRNITLISNNYSSICRDITFLKLSINTGYLGITLEFSKERENLIAESTIYEIDALVDAIRLLADYVNIVNTENGKRIHVSCAIDPEASYRNEK</sequence>
<organism evidence="1 2">
    <name type="scientific">Candidatus Magasanikbacteria bacterium RIFCSPHIGHO2_01_FULL_33_34</name>
    <dbReference type="NCBI Taxonomy" id="1798671"/>
    <lineage>
        <taxon>Bacteria</taxon>
        <taxon>Candidatus Magasanikiibacteriota</taxon>
    </lineage>
</organism>
<name>A0A1F6LHF6_9BACT</name>
<protein>
    <submittedName>
        <fullName evidence="1">Uncharacterized protein</fullName>
    </submittedName>
</protein>